<keyword evidence="1" id="KW-0472">Membrane</keyword>
<dbReference type="STRING" id="935700.jaqu_00580"/>
<dbReference type="Proteomes" id="UP000032232">
    <property type="component" value="Unassembled WGS sequence"/>
</dbReference>
<dbReference type="PATRIC" id="fig|935700.4.peg.61"/>
<keyword evidence="3" id="KW-1185">Reference proteome</keyword>
<reference evidence="2 3" key="1">
    <citation type="submission" date="2015-02" db="EMBL/GenBank/DDBJ databases">
        <title>Genome Sequence of Jannaschia aquimarina DSM28248, a member of the Roseobacter clade.</title>
        <authorList>
            <person name="Voget S."/>
            <person name="Daniel R."/>
        </authorList>
    </citation>
    <scope>NUCLEOTIDE SEQUENCE [LARGE SCALE GENOMIC DNA]</scope>
    <source>
        <strain evidence="2 3">GSW-M26</strain>
    </source>
</reference>
<comment type="caution">
    <text evidence="2">The sequence shown here is derived from an EMBL/GenBank/DDBJ whole genome shotgun (WGS) entry which is preliminary data.</text>
</comment>
<evidence type="ECO:0000313" key="3">
    <source>
        <dbReference type="Proteomes" id="UP000032232"/>
    </source>
</evidence>
<gene>
    <name evidence="2" type="ORF">jaqu_00580</name>
</gene>
<keyword evidence="1" id="KW-0812">Transmembrane</keyword>
<dbReference type="EMBL" id="JYFE01000002">
    <property type="protein sequence ID" value="KIT18195.1"/>
    <property type="molecule type" value="Genomic_DNA"/>
</dbReference>
<proteinExistence type="predicted"/>
<organism evidence="2 3">
    <name type="scientific">Jannaschia aquimarina</name>
    <dbReference type="NCBI Taxonomy" id="935700"/>
    <lineage>
        <taxon>Bacteria</taxon>
        <taxon>Pseudomonadati</taxon>
        <taxon>Pseudomonadota</taxon>
        <taxon>Alphaproteobacteria</taxon>
        <taxon>Rhodobacterales</taxon>
        <taxon>Roseobacteraceae</taxon>
        <taxon>Jannaschia</taxon>
    </lineage>
</organism>
<protein>
    <submittedName>
        <fullName evidence="2">Uncharacterized protein</fullName>
    </submittedName>
</protein>
<keyword evidence="1" id="KW-1133">Transmembrane helix</keyword>
<feature type="transmembrane region" description="Helical" evidence="1">
    <location>
        <begin position="28"/>
        <end position="48"/>
    </location>
</feature>
<sequence length="163" mass="17352">MVNAVPNGSWGRVTCQGDRGCYREGMRIVLPLLLFLVACGTTLVPVYLKPGTPTAQVTQDLAACRIEARNAAPERPRITTAPRITIGVGRCIDNVCIGASQGDVFDYDTNAEARGRVEGTCMGRKGYRLVELPTCRGAAQALESQPFDLRGTCVANGVIAAPL</sequence>
<accession>A0A0D1ERE8</accession>
<evidence type="ECO:0000313" key="2">
    <source>
        <dbReference type="EMBL" id="KIT18195.1"/>
    </source>
</evidence>
<evidence type="ECO:0000256" key="1">
    <source>
        <dbReference type="SAM" id="Phobius"/>
    </source>
</evidence>
<dbReference type="AlphaFoldDB" id="A0A0D1ERE8"/>
<name>A0A0D1ERE8_9RHOB</name>